<evidence type="ECO:0000256" key="2">
    <source>
        <dbReference type="ARBA" id="ARBA00022692"/>
    </source>
</evidence>
<comment type="similarity">
    <text evidence="9">Belongs to the Tom70 family.</text>
</comment>
<feature type="region of interest" description="Disordered" evidence="11">
    <location>
        <begin position="59"/>
        <end position="86"/>
    </location>
</feature>
<dbReference type="EMBL" id="JARTCD010000006">
    <property type="protein sequence ID" value="KAJ8662042.1"/>
    <property type="molecule type" value="Genomic_DNA"/>
</dbReference>
<evidence type="ECO:0000313" key="14">
    <source>
        <dbReference type="Proteomes" id="UP001234581"/>
    </source>
</evidence>
<keyword evidence="3" id="KW-0677">Repeat</keyword>
<dbReference type="PANTHER" id="PTHR46208:SF1">
    <property type="entry name" value="MITOCHONDRIAL IMPORT RECEPTOR SUBUNIT TOM70"/>
    <property type="match status" value="1"/>
</dbReference>
<evidence type="ECO:0000256" key="5">
    <source>
        <dbReference type="ARBA" id="ARBA00022803"/>
    </source>
</evidence>
<dbReference type="Gene3D" id="1.25.40.10">
    <property type="entry name" value="Tetratricopeptide repeat domain"/>
    <property type="match status" value="2"/>
</dbReference>
<keyword evidence="7" id="KW-0496">Mitochondrion</keyword>
<keyword evidence="4" id="KW-1000">Mitochondrion outer membrane</keyword>
<keyword evidence="5 10" id="KW-0802">TPR repeat</keyword>
<feature type="compositionally biased region" description="Polar residues" evidence="11">
    <location>
        <begin position="1"/>
        <end position="18"/>
    </location>
</feature>
<evidence type="ECO:0000256" key="7">
    <source>
        <dbReference type="ARBA" id="ARBA00023128"/>
    </source>
</evidence>
<evidence type="ECO:0000256" key="6">
    <source>
        <dbReference type="ARBA" id="ARBA00022989"/>
    </source>
</evidence>
<dbReference type="GeneID" id="83209791"/>
<dbReference type="GO" id="GO:0030150">
    <property type="term" value="P:protein import into mitochondrial matrix"/>
    <property type="evidence" value="ECO:0007669"/>
    <property type="project" value="TreeGrafter"/>
</dbReference>
<evidence type="ECO:0000256" key="9">
    <source>
        <dbReference type="ARBA" id="ARBA00038030"/>
    </source>
</evidence>
<feature type="transmembrane region" description="Helical" evidence="12">
    <location>
        <begin position="34"/>
        <end position="54"/>
    </location>
</feature>
<dbReference type="GO" id="GO:0005741">
    <property type="term" value="C:mitochondrial outer membrane"/>
    <property type="evidence" value="ECO:0007669"/>
    <property type="project" value="UniProtKB-SubCell"/>
</dbReference>
<dbReference type="Proteomes" id="UP001234581">
    <property type="component" value="Unassembled WGS sequence"/>
</dbReference>
<dbReference type="Pfam" id="PF14559">
    <property type="entry name" value="TPR_19"/>
    <property type="match status" value="1"/>
</dbReference>
<proteinExistence type="inferred from homology"/>
<evidence type="ECO:0000256" key="12">
    <source>
        <dbReference type="SAM" id="Phobius"/>
    </source>
</evidence>
<feature type="region of interest" description="Disordered" evidence="11">
    <location>
        <begin position="1"/>
        <end position="22"/>
    </location>
</feature>
<name>A0AAD7VCE7_9FUNG</name>
<keyword evidence="14" id="KW-1185">Reference proteome</keyword>
<dbReference type="GO" id="GO:0008320">
    <property type="term" value="F:protein transmembrane transporter activity"/>
    <property type="evidence" value="ECO:0007669"/>
    <property type="project" value="TreeGrafter"/>
</dbReference>
<dbReference type="SMART" id="SM00028">
    <property type="entry name" value="TPR"/>
    <property type="match status" value="11"/>
</dbReference>
<dbReference type="InterPro" id="IPR019734">
    <property type="entry name" value="TPR_rpt"/>
</dbReference>
<comment type="subcellular location">
    <subcellularLocation>
        <location evidence="1">Mitochondrion outer membrane</location>
        <topology evidence="1">Single-pass membrane protein</topology>
    </subcellularLocation>
</comment>
<keyword evidence="8 12" id="KW-0472">Membrane</keyword>
<dbReference type="RefSeq" id="XP_058346955.1">
    <property type="nucleotide sequence ID" value="XM_058482457.1"/>
</dbReference>
<evidence type="ECO:0000256" key="4">
    <source>
        <dbReference type="ARBA" id="ARBA00022787"/>
    </source>
</evidence>
<dbReference type="PANTHER" id="PTHR46208">
    <property type="entry name" value="MITOCHONDRIAL IMPORT RECEPTOR SUBUNIT TOM70"/>
    <property type="match status" value="1"/>
</dbReference>
<dbReference type="Pfam" id="PF13432">
    <property type="entry name" value="TPR_16"/>
    <property type="match status" value="1"/>
</dbReference>
<evidence type="ECO:0000313" key="13">
    <source>
        <dbReference type="EMBL" id="KAJ8662042.1"/>
    </source>
</evidence>
<keyword evidence="2 12" id="KW-0812">Transmembrane</keyword>
<feature type="repeat" description="TPR" evidence="10">
    <location>
        <begin position="418"/>
        <end position="451"/>
    </location>
</feature>
<keyword evidence="6 12" id="KW-1133">Transmembrane helix</keyword>
<dbReference type="SUPFAM" id="SSF48452">
    <property type="entry name" value="TPR-like"/>
    <property type="match status" value="2"/>
</dbReference>
<organism evidence="13 14">
    <name type="scientific">Lichtheimia ornata</name>
    <dbReference type="NCBI Taxonomy" id="688661"/>
    <lineage>
        <taxon>Eukaryota</taxon>
        <taxon>Fungi</taxon>
        <taxon>Fungi incertae sedis</taxon>
        <taxon>Mucoromycota</taxon>
        <taxon>Mucoromycotina</taxon>
        <taxon>Mucoromycetes</taxon>
        <taxon>Mucorales</taxon>
        <taxon>Lichtheimiaceae</taxon>
        <taxon>Lichtheimia</taxon>
    </lineage>
</organism>
<dbReference type="Pfam" id="PF13414">
    <property type="entry name" value="TPR_11"/>
    <property type="match status" value="1"/>
</dbReference>
<evidence type="ECO:0000256" key="8">
    <source>
        <dbReference type="ARBA" id="ARBA00023136"/>
    </source>
</evidence>
<gene>
    <name evidence="13" type="ORF">O0I10_002374</name>
</gene>
<accession>A0AAD7VCE7</accession>
<reference evidence="13 14" key="1">
    <citation type="submission" date="2023-03" db="EMBL/GenBank/DDBJ databases">
        <title>Genome sequence of Lichtheimia ornata CBS 291.66.</title>
        <authorList>
            <person name="Mohabir J.T."/>
            <person name="Shea T.P."/>
            <person name="Kurbessoian T."/>
            <person name="Berby B."/>
            <person name="Fontaine J."/>
            <person name="Livny J."/>
            <person name="Gnirke A."/>
            <person name="Stajich J.E."/>
            <person name="Cuomo C.A."/>
        </authorList>
    </citation>
    <scope>NUCLEOTIDE SEQUENCE [LARGE SCALE GENOMIC DNA]</scope>
    <source>
        <strain evidence="13">CBS 291.66</strain>
    </source>
</reference>
<feature type="repeat" description="TPR" evidence="10">
    <location>
        <begin position="342"/>
        <end position="375"/>
    </location>
</feature>
<dbReference type="GO" id="GO:0030943">
    <property type="term" value="F:mitochondrion targeting sequence binding"/>
    <property type="evidence" value="ECO:0007669"/>
    <property type="project" value="TreeGrafter"/>
</dbReference>
<dbReference type="AlphaFoldDB" id="A0AAD7VCE7"/>
<dbReference type="GO" id="GO:0045039">
    <property type="term" value="P:protein insertion into mitochondrial inner membrane"/>
    <property type="evidence" value="ECO:0007669"/>
    <property type="project" value="TreeGrafter"/>
</dbReference>
<evidence type="ECO:0000256" key="1">
    <source>
        <dbReference type="ARBA" id="ARBA00004572"/>
    </source>
</evidence>
<feature type="repeat" description="TPR" evidence="10">
    <location>
        <begin position="308"/>
        <end position="341"/>
    </location>
</feature>
<sequence>MPMSSMESEPTRTTPSHSTTERVKRFFDQRDWKFYCALAAGVGLVGAAGAYYYYSTISSGRRRPRSPAGNRKFKAPAADKTTTPLPTGYEDMSSSAIANLNEQQRAEAANALKLKGNTEFTTKHWDRAAALYTKALEFKEDPVYYSNRAACFANLGETDRVLEDCNKALTLNPLYIKAVYRRAHALELKEELEAALYDFTCVCILDGFRNEAAAKAMESLLKRVSAAKAAELIKTKNPKLPSSAFVGAYFDSFRPDASRPLAVASPNEETADGYYSKTCDAMKHKRYEEALKACERAIDAGCSEAYLAHALNIKGTFLFLKGDTEGALTCFNRSIDIDPKYVQSYIKRSSVYMEQGNVPEAFKQFDEALSISASNPDIYYHRMLKKGAYSGQINFICGKFEDAAKDYSESIKLDDTFVYAYIQLGVAQYKSGSTDASTATFNRALTLFPHSSDLHNYYGELLADQQKLPEALEMFTKAIELDSSSPLPYVNKAMLMYQSVGDVKQAIDLCKKALDVDPACDAAVASLAQMLLEQGEPEEALRYYETAIDLARTEAELQHAISYVEATKAQVRFTQDYPQASSRLEKLRKH</sequence>
<comment type="caution">
    <text evidence="13">The sequence shown here is derived from an EMBL/GenBank/DDBJ whole genome shotgun (WGS) entry which is preliminary data.</text>
</comment>
<evidence type="ECO:0000256" key="3">
    <source>
        <dbReference type="ARBA" id="ARBA00022737"/>
    </source>
</evidence>
<protein>
    <submittedName>
        <fullName evidence="13">Uncharacterized protein</fullName>
    </submittedName>
</protein>
<feature type="repeat" description="TPR" evidence="10">
    <location>
        <begin position="521"/>
        <end position="554"/>
    </location>
</feature>
<evidence type="ECO:0000256" key="10">
    <source>
        <dbReference type="PROSITE-ProRule" id="PRU00339"/>
    </source>
</evidence>
<dbReference type="InterPro" id="IPR011990">
    <property type="entry name" value="TPR-like_helical_dom_sf"/>
</dbReference>
<feature type="repeat" description="TPR" evidence="10">
    <location>
        <begin position="452"/>
        <end position="485"/>
    </location>
</feature>
<evidence type="ECO:0000256" key="11">
    <source>
        <dbReference type="SAM" id="MobiDB-lite"/>
    </source>
</evidence>
<dbReference type="PROSITE" id="PS50005">
    <property type="entry name" value="TPR"/>
    <property type="match status" value="5"/>
</dbReference>